<keyword evidence="2" id="KW-1185">Reference proteome</keyword>
<dbReference type="AlphaFoldDB" id="A0AAV5MEV9"/>
<name>A0AAV5MEV9_9ROSI</name>
<gene>
    <name evidence="1" type="ORF">SLEP1_g54058</name>
</gene>
<proteinExistence type="predicted"/>
<dbReference type="EMBL" id="BPVZ01000221">
    <property type="protein sequence ID" value="GKV47137.1"/>
    <property type="molecule type" value="Genomic_DNA"/>
</dbReference>
<dbReference type="Proteomes" id="UP001054252">
    <property type="component" value="Unassembled WGS sequence"/>
</dbReference>
<organism evidence="1 2">
    <name type="scientific">Rubroshorea leprosula</name>
    <dbReference type="NCBI Taxonomy" id="152421"/>
    <lineage>
        <taxon>Eukaryota</taxon>
        <taxon>Viridiplantae</taxon>
        <taxon>Streptophyta</taxon>
        <taxon>Embryophyta</taxon>
        <taxon>Tracheophyta</taxon>
        <taxon>Spermatophyta</taxon>
        <taxon>Magnoliopsida</taxon>
        <taxon>eudicotyledons</taxon>
        <taxon>Gunneridae</taxon>
        <taxon>Pentapetalae</taxon>
        <taxon>rosids</taxon>
        <taxon>malvids</taxon>
        <taxon>Malvales</taxon>
        <taxon>Dipterocarpaceae</taxon>
        <taxon>Rubroshorea</taxon>
    </lineage>
</organism>
<reference evidence="1 2" key="1">
    <citation type="journal article" date="2021" name="Commun. Biol.">
        <title>The genome of Shorea leprosula (Dipterocarpaceae) highlights the ecological relevance of drought in aseasonal tropical rainforests.</title>
        <authorList>
            <person name="Ng K.K.S."/>
            <person name="Kobayashi M.J."/>
            <person name="Fawcett J.A."/>
            <person name="Hatakeyama M."/>
            <person name="Paape T."/>
            <person name="Ng C.H."/>
            <person name="Ang C.C."/>
            <person name="Tnah L.H."/>
            <person name="Lee C.T."/>
            <person name="Nishiyama T."/>
            <person name="Sese J."/>
            <person name="O'Brien M.J."/>
            <person name="Copetti D."/>
            <person name="Mohd Noor M.I."/>
            <person name="Ong R.C."/>
            <person name="Putra M."/>
            <person name="Sireger I.Z."/>
            <person name="Indrioko S."/>
            <person name="Kosugi Y."/>
            <person name="Izuno A."/>
            <person name="Isagi Y."/>
            <person name="Lee S.L."/>
            <person name="Shimizu K.K."/>
        </authorList>
    </citation>
    <scope>NUCLEOTIDE SEQUENCE [LARGE SCALE GENOMIC DNA]</scope>
    <source>
        <strain evidence="1">214</strain>
    </source>
</reference>
<sequence>MIMASSLSPSSPVAIFRPNFKFRSIPLQPSQIRAQSYRVEAFGYIFLCMH</sequence>
<evidence type="ECO:0000313" key="2">
    <source>
        <dbReference type="Proteomes" id="UP001054252"/>
    </source>
</evidence>
<protein>
    <submittedName>
        <fullName evidence="1">Uncharacterized protein</fullName>
    </submittedName>
</protein>
<accession>A0AAV5MEV9</accession>
<comment type="caution">
    <text evidence="1">The sequence shown here is derived from an EMBL/GenBank/DDBJ whole genome shotgun (WGS) entry which is preliminary data.</text>
</comment>
<evidence type="ECO:0000313" key="1">
    <source>
        <dbReference type="EMBL" id="GKV47137.1"/>
    </source>
</evidence>